<organism evidence="3 4">
    <name type="scientific">Streptomyces palmae</name>
    <dbReference type="NCBI Taxonomy" id="1701085"/>
    <lineage>
        <taxon>Bacteria</taxon>
        <taxon>Bacillati</taxon>
        <taxon>Actinomycetota</taxon>
        <taxon>Actinomycetes</taxon>
        <taxon>Kitasatosporales</taxon>
        <taxon>Streptomycetaceae</taxon>
        <taxon>Streptomyces</taxon>
    </lineage>
</organism>
<reference evidence="3 4" key="1">
    <citation type="submission" date="2019-03" db="EMBL/GenBank/DDBJ databases">
        <authorList>
            <person name="Gonzalez-Pimentel J.L."/>
        </authorList>
    </citation>
    <scope>NUCLEOTIDE SEQUENCE [LARGE SCALE GENOMIC DNA]</scope>
    <source>
        <strain evidence="3 4">JCM 31289</strain>
    </source>
</reference>
<dbReference type="RefSeq" id="WP_135342586.1">
    <property type="nucleotide sequence ID" value="NZ_JBHLTX010000053.1"/>
</dbReference>
<dbReference type="EMBL" id="SRID01000678">
    <property type="protein sequence ID" value="TGA83492.1"/>
    <property type="molecule type" value="Genomic_DNA"/>
</dbReference>
<feature type="region of interest" description="Disordered" evidence="1">
    <location>
        <begin position="22"/>
        <end position="60"/>
    </location>
</feature>
<feature type="signal peptide" evidence="2">
    <location>
        <begin position="1"/>
        <end position="21"/>
    </location>
</feature>
<evidence type="ECO:0000313" key="3">
    <source>
        <dbReference type="EMBL" id="TGA83492.1"/>
    </source>
</evidence>
<feature type="chain" id="PRO_5021461043" evidence="2">
    <location>
        <begin position="22"/>
        <end position="157"/>
    </location>
</feature>
<evidence type="ECO:0000256" key="2">
    <source>
        <dbReference type="SAM" id="SignalP"/>
    </source>
</evidence>
<protein>
    <submittedName>
        <fullName evidence="3">Nuclear transport factor 2 family protein</fullName>
    </submittedName>
</protein>
<keyword evidence="4" id="KW-1185">Reference proteome</keyword>
<comment type="caution">
    <text evidence="3">The sequence shown here is derived from an EMBL/GenBank/DDBJ whole genome shotgun (WGS) entry which is preliminary data.</text>
</comment>
<gene>
    <name evidence="3" type="ORF">E4099_32015</name>
</gene>
<keyword evidence="2" id="KW-0732">Signal</keyword>
<name>A0A4Z0FL72_9ACTN</name>
<feature type="compositionally biased region" description="Low complexity" evidence="1">
    <location>
        <begin position="36"/>
        <end position="51"/>
    </location>
</feature>
<evidence type="ECO:0000313" key="4">
    <source>
        <dbReference type="Proteomes" id="UP000297948"/>
    </source>
</evidence>
<accession>A0A4Z0FL72</accession>
<sequence>MRIRSAAAIATLLCLPLTACGGSDGDGDKPAASSPAGKADGAQDSAASGSAEKSDGDQATAALEQSVRDYTKALFTGDASGYALLSERCKKELTKEQFVTMGEQAHNDYGSLTVKNIKVDQISGDMARVSYGVGVPQFEQKAQSWTREAGTWRWDAC</sequence>
<dbReference type="OrthoDB" id="4329166at2"/>
<dbReference type="AlphaFoldDB" id="A0A4Z0FL72"/>
<proteinExistence type="predicted"/>
<evidence type="ECO:0000256" key="1">
    <source>
        <dbReference type="SAM" id="MobiDB-lite"/>
    </source>
</evidence>
<dbReference type="Proteomes" id="UP000297948">
    <property type="component" value="Unassembled WGS sequence"/>
</dbReference>